<protein>
    <recommendedName>
        <fullName evidence="5">JmjC domain-containing protein</fullName>
    </recommendedName>
</protein>
<feature type="domain" description="JmjC" evidence="2">
    <location>
        <begin position="268"/>
        <end position="436"/>
    </location>
</feature>
<comment type="caution">
    <text evidence="3">The sequence shown here is derived from an EMBL/GenBank/DDBJ whole genome shotgun (WGS) entry which is preliminary data.</text>
</comment>
<dbReference type="Pfam" id="PF13621">
    <property type="entry name" value="Cupin_8"/>
    <property type="match status" value="1"/>
</dbReference>
<dbReference type="InterPro" id="IPR001810">
    <property type="entry name" value="F-box_dom"/>
</dbReference>
<dbReference type="EMBL" id="JAEUBD010001504">
    <property type="protein sequence ID" value="KAH3659627.1"/>
    <property type="molecule type" value="Genomic_DNA"/>
</dbReference>
<dbReference type="GO" id="GO:0000987">
    <property type="term" value="F:cis-regulatory region sequence-specific DNA binding"/>
    <property type="evidence" value="ECO:0007669"/>
    <property type="project" value="TreeGrafter"/>
</dbReference>
<reference evidence="3" key="2">
    <citation type="submission" date="2021-01" db="EMBL/GenBank/DDBJ databases">
        <authorList>
            <person name="Schikora-Tamarit M.A."/>
        </authorList>
    </citation>
    <scope>NUCLEOTIDE SEQUENCE</scope>
    <source>
        <strain evidence="3">NCAIM Y.01608</strain>
    </source>
</reference>
<dbReference type="Gene3D" id="1.20.1280.50">
    <property type="match status" value="1"/>
</dbReference>
<dbReference type="SUPFAM" id="SSF51197">
    <property type="entry name" value="Clavaminate synthase-like"/>
    <property type="match status" value="1"/>
</dbReference>
<dbReference type="InterPro" id="IPR003347">
    <property type="entry name" value="JmjC_dom"/>
</dbReference>
<dbReference type="OrthoDB" id="424465at2759"/>
<dbReference type="SUPFAM" id="SSF81383">
    <property type="entry name" value="F-box domain"/>
    <property type="match status" value="1"/>
</dbReference>
<organism evidence="3 4">
    <name type="scientific">Ogataea polymorpha</name>
    <dbReference type="NCBI Taxonomy" id="460523"/>
    <lineage>
        <taxon>Eukaryota</taxon>
        <taxon>Fungi</taxon>
        <taxon>Dikarya</taxon>
        <taxon>Ascomycota</taxon>
        <taxon>Saccharomycotina</taxon>
        <taxon>Pichiomycetes</taxon>
        <taxon>Pichiales</taxon>
        <taxon>Pichiaceae</taxon>
        <taxon>Ogataea</taxon>
    </lineage>
</organism>
<dbReference type="InterPro" id="IPR036047">
    <property type="entry name" value="F-box-like_dom_sf"/>
</dbReference>
<evidence type="ECO:0000313" key="3">
    <source>
        <dbReference type="EMBL" id="KAH3659627.1"/>
    </source>
</evidence>
<gene>
    <name evidence="3" type="ORF">OGATHE_005672</name>
</gene>
<dbReference type="AlphaFoldDB" id="A0A9P8NU18"/>
<dbReference type="SMART" id="SM00256">
    <property type="entry name" value="FBOX"/>
    <property type="match status" value="1"/>
</dbReference>
<dbReference type="PROSITE" id="PS51184">
    <property type="entry name" value="JMJC"/>
    <property type="match status" value="1"/>
</dbReference>
<evidence type="ECO:0008006" key="5">
    <source>
        <dbReference type="Google" id="ProtNLM"/>
    </source>
</evidence>
<dbReference type="PANTHER" id="PTHR12480">
    <property type="entry name" value="ARGININE DEMETHYLASE AND LYSYL-HYDROXYLASE JMJD"/>
    <property type="match status" value="1"/>
</dbReference>
<feature type="domain" description="F-box" evidence="1">
    <location>
        <begin position="61"/>
        <end position="108"/>
    </location>
</feature>
<evidence type="ECO:0000313" key="4">
    <source>
        <dbReference type="Proteomes" id="UP000788993"/>
    </source>
</evidence>
<proteinExistence type="predicted"/>
<dbReference type="PANTHER" id="PTHR12480:SF21">
    <property type="entry name" value="JMJC DOMAIN-CONTAINING PROTEIN 8"/>
    <property type="match status" value="1"/>
</dbReference>
<sequence>MPEQTTESRKRRKTPKTATFHPYAIPASLSLQVVSHPLKIRPAGNLLLAGKETEEKLRMSMGDFHRFPEQVIMDILGFLDSATDLGHVMCVSRFFYAFTSSDELWKQIYLKGEKFDRWLGSWKESVLRCRQSAIDCSIVHSDLLFVPYQNSQVDYSRLFENIIIAENQRRHQVLPASVNIPYDLSIPRLDEDTMTPSLFSSRFHDRPFILKSSDPARWPAWTIDTLTARFPDTVFRQECVQWSLKLYAEYCASNQDESPLYLFDCSSEAMKQLKTEFVRPGVFSEDMFDVFTRHGHSCRPDHTWLIVGPHRSGSTFHKDPNNTSAWNTVLDGSKLWIMLPPEVTPPGVHTNEDESEVTSPLGLAEWVLSGFFNDTLKVTRAEQRCAIGITFPGECLHVPAGWWHTVINLEDTVALTANFVPECKLEEVARFFRNKQDQVSGFHPATVLEFVRRCVAAGEMDARLLEKVGQVESNDDIGELDVQLPIYEIFERLLQLNGKQLKQHKNLWKSLTQQSTGFKFAMDVE</sequence>
<evidence type="ECO:0000259" key="2">
    <source>
        <dbReference type="PROSITE" id="PS51184"/>
    </source>
</evidence>
<dbReference type="InterPro" id="IPR041667">
    <property type="entry name" value="Cupin_8"/>
</dbReference>
<accession>A0A9P8NU18</accession>
<keyword evidence="4" id="KW-1185">Reference proteome</keyword>
<dbReference type="InterPro" id="IPR050910">
    <property type="entry name" value="JMJD6_ArgDemeth/LysHydrox"/>
</dbReference>
<dbReference type="Proteomes" id="UP000788993">
    <property type="component" value="Unassembled WGS sequence"/>
</dbReference>
<name>A0A9P8NU18_9ASCO</name>
<evidence type="ECO:0000259" key="1">
    <source>
        <dbReference type="PROSITE" id="PS50181"/>
    </source>
</evidence>
<dbReference type="GO" id="GO:0005634">
    <property type="term" value="C:nucleus"/>
    <property type="evidence" value="ECO:0007669"/>
    <property type="project" value="TreeGrafter"/>
</dbReference>
<dbReference type="SMART" id="SM00558">
    <property type="entry name" value="JmjC"/>
    <property type="match status" value="1"/>
</dbReference>
<dbReference type="PROSITE" id="PS50181">
    <property type="entry name" value="FBOX"/>
    <property type="match status" value="1"/>
</dbReference>
<reference evidence="3" key="1">
    <citation type="journal article" date="2021" name="Open Biol.">
        <title>Shared evolutionary footprints suggest mitochondrial oxidative damage underlies multiple complex I losses in fungi.</title>
        <authorList>
            <person name="Schikora-Tamarit M.A."/>
            <person name="Marcet-Houben M."/>
            <person name="Nosek J."/>
            <person name="Gabaldon T."/>
        </authorList>
    </citation>
    <scope>NUCLEOTIDE SEQUENCE</scope>
    <source>
        <strain evidence="3">NCAIM Y.01608</strain>
    </source>
</reference>
<dbReference type="Gene3D" id="2.60.120.650">
    <property type="entry name" value="Cupin"/>
    <property type="match status" value="1"/>
</dbReference>
<dbReference type="Pfam" id="PF12937">
    <property type="entry name" value="F-box-like"/>
    <property type="match status" value="1"/>
</dbReference>